<dbReference type="EMBL" id="CP007139">
    <property type="protein sequence ID" value="AIE87913.1"/>
    <property type="molecule type" value="Genomic_DNA"/>
</dbReference>
<sequence>MAASAGAESDRQAAERFVGLLRQRLLLSREVAIAKFNSGAPVEDLKREKALIDQTLKSTGAEHEFAYRILRAQIEASKAAQRRFISKWAGHPRFRHAPNLAKDVRPKLDLLTTHMLSMLPKLHETRPAVLRRAATQVRWPKQDRDCFGPAWKVAVAPVVEN</sequence>
<dbReference type="SMART" id="SM00830">
    <property type="entry name" value="CM_2"/>
    <property type="match status" value="1"/>
</dbReference>
<name>A0A068NWL4_FIMGI</name>
<dbReference type="SUPFAM" id="SSF48600">
    <property type="entry name" value="Chorismate mutase II"/>
    <property type="match status" value="1"/>
</dbReference>
<keyword evidence="3" id="KW-1185">Reference proteome</keyword>
<dbReference type="InterPro" id="IPR036979">
    <property type="entry name" value="CM_dom_sf"/>
</dbReference>
<protein>
    <submittedName>
        <fullName evidence="2">Chorismate mutase</fullName>
    </submittedName>
</protein>
<dbReference type="InterPro" id="IPR002701">
    <property type="entry name" value="CM_II_prokaryot"/>
</dbReference>
<organism evidence="2 3">
    <name type="scientific">Fimbriimonas ginsengisoli Gsoil 348</name>
    <dbReference type="NCBI Taxonomy" id="661478"/>
    <lineage>
        <taxon>Bacteria</taxon>
        <taxon>Bacillati</taxon>
        <taxon>Armatimonadota</taxon>
        <taxon>Fimbriimonadia</taxon>
        <taxon>Fimbriimonadales</taxon>
        <taxon>Fimbriimonadaceae</taxon>
        <taxon>Fimbriimonas</taxon>
    </lineage>
</organism>
<dbReference type="AlphaFoldDB" id="A0A068NWL4"/>
<dbReference type="HOGENOM" id="CLU_1641242_0_0_0"/>
<dbReference type="PROSITE" id="PS51168">
    <property type="entry name" value="CHORISMATE_MUT_2"/>
    <property type="match status" value="1"/>
</dbReference>
<evidence type="ECO:0000313" key="2">
    <source>
        <dbReference type="EMBL" id="AIE87913.1"/>
    </source>
</evidence>
<dbReference type="GO" id="GO:0004106">
    <property type="term" value="F:chorismate mutase activity"/>
    <property type="evidence" value="ECO:0007669"/>
    <property type="project" value="InterPro"/>
</dbReference>
<dbReference type="eggNOG" id="COG1605">
    <property type="taxonomic scope" value="Bacteria"/>
</dbReference>
<dbReference type="KEGG" id="fgi:OP10G_4545"/>
<dbReference type="InterPro" id="IPR036263">
    <property type="entry name" value="Chorismate_II_sf"/>
</dbReference>
<dbReference type="Proteomes" id="UP000027982">
    <property type="component" value="Chromosome"/>
</dbReference>
<dbReference type="GO" id="GO:0046417">
    <property type="term" value="P:chorismate metabolic process"/>
    <property type="evidence" value="ECO:0007669"/>
    <property type="project" value="InterPro"/>
</dbReference>
<feature type="domain" description="Chorismate mutase" evidence="1">
    <location>
        <begin position="1"/>
        <end position="85"/>
    </location>
</feature>
<proteinExistence type="predicted"/>
<dbReference type="Gene3D" id="1.20.59.10">
    <property type="entry name" value="Chorismate mutase"/>
    <property type="match status" value="1"/>
</dbReference>
<evidence type="ECO:0000313" key="3">
    <source>
        <dbReference type="Proteomes" id="UP000027982"/>
    </source>
</evidence>
<accession>A0A068NWL4</accession>
<gene>
    <name evidence="2" type="ORF">OP10G_4545</name>
</gene>
<dbReference type="Pfam" id="PF01817">
    <property type="entry name" value="CM_2"/>
    <property type="match status" value="1"/>
</dbReference>
<reference evidence="2 3" key="1">
    <citation type="journal article" date="2014" name="PLoS ONE">
        <title>The first complete genome sequence of the class fimbriimonadia in the phylum armatimonadetes.</title>
        <authorList>
            <person name="Hu Z.Y."/>
            <person name="Wang Y.Z."/>
            <person name="Im W.T."/>
            <person name="Wang S.Y."/>
            <person name="Zhao G.P."/>
            <person name="Zheng H.J."/>
            <person name="Quan Z.X."/>
        </authorList>
    </citation>
    <scope>NUCLEOTIDE SEQUENCE [LARGE SCALE GENOMIC DNA]</scope>
    <source>
        <strain evidence="2">Gsoil 348</strain>
    </source>
</reference>
<dbReference type="STRING" id="661478.OP10G_4545"/>
<evidence type="ECO:0000259" key="1">
    <source>
        <dbReference type="PROSITE" id="PS51168"/>
    </source>
</evidence>